<accession>A0A3R5W066</accession>
<dbReference type="Proteomes" id="UP000283738">
    <property type="component" value="Unassembled WGS sequence"/>
</dbReference>
<proteinExistence type="predicted"/>
<evidence type="ECO:0000313" key="2">
    <source>
        <dbReference type="Proteomes" id="UP000283738"/>
    </source>
</evidence>
<name>A0A3R5W066_9FIRM</name>
<comment type="caution">
    <text evidence="1">The sequence shown here is derived from an EMBL/GenBank/DDBJ whole genome shotgun (WGS) entry which is preliminary data.</text>
</comment>
<dbReference type="EMBL" id="QRTF01000067">
    <property type="protein sequence ID" value="RGQ42808.1"/>
    <property type="molecule type" value="Genomic_DNA"/>
</dbReference>
<evidence type="ECO:0000313" key="1">
    <source>
        <dbReference type="EMBL" id="RGQ42808.1"/>
    </source>
</evidence>
<dbReference type="AlphaFoldDB" id="A0A3R5W066"/>
<sequence length="63" mass="7434">MQKYQIRDYKKKNQKSAPRMFDLIINEEGIPFIETKNEKVSHKISLTEAFKQAGKKIEYTIEG</sequence>
<protein>
    <submittedName>
        <fullName evidence="1">Uncharacterized protein</fullName>
    </submittedName>
</protein>
<dbReference type="RefSeq" id="WP_118112153.1">
    <property type="nucleotide sequence ID" value="NZ_JBBNGM010000074.1"/>
</dbReference>
<gene>
    <name evidence="1" type="ORF">DWY96_17115</name>
</gene>
<organism evidence="1 2">
    <name type="scientific">Roseburia inulinivorans</name>
    <dbReference type="NCBI Taxonomy" id="360807"/>
    <lineage>
        <taxon>Bacteria</taxon>
        <taxon>Bacillati</taxon>
        <taxon>Bacillota</taxon>
        <taxon>Clostridia</taxon>
        <taxon>Lachnospirales</taxon>
        <taxon>Lachnospiraceae</taxon>
        <taxon>Roseburia</taxon>
    </lineage>
</organism>
<reference evidence="1 2" key="1">
    <citation type="submission" date="2018-08" db="EMBL/GenBank/DDBJ databases">
        <title>A genome reference for cultivated species of the human gut microbiota.</title>
        <authorList>
            <person name="Zou Y."/>
            <person name="Xue W."/>
            <person name="Luo G."/>
        </authorList>
    </citation>
    <scope>NUCLEOTIDE SEQUENCE [LARGE SCALE GENOMIC DNA]</scope>
    <source>
        <strain evidence="1 2">AF28-15</strain>
    </source>
</reference>